<keyword evidence="7 8" id="KW-0472">Membrane</keyword>
<keyword evidence="5 8" id="KW-0067">ATP-binding</keyword>
<evidence type="ECO:0000256" key="1">
    <source>
        <dbReference type="ARBA" id="ARBA00004202"/>
    </source>
</evidence>
<evidence type="ECO:0000256" key="2">
    <source>
        <dbReference type="ARBA" id="ARBA00022448"/>
    </source>
</evidence>
<evidence type="ECO:0000256" key="4">
    <source>
        <dbReference type="ARBA" id="ARBA00022741"/>
    </source>
</evidence>
<dbReference type="SMART" id="SM00382">
    <property type="entry name" value="AAA"/>
    <property type="match status" value="1"/>
</dbReference>
<dbReference type="GO" id="GO:0043190">
    <property type="term" value="C:ATP-binding cassette (ABC) transporter complex"/>
    <property type="evidence" value="ECO:0007669"/>
    <property type="project" value="TreeGrafter"/>
</dbReference>
<sequence length="291" mass="32484">MSLPENAVQVKQLSHTYMKGTPFQHDALHDVYFHAKSGECVAIIGHTGSGKSTFIQHLNGLLLPQTGQVNVLGHDLSESKRSLSEIRRQVVVLFQQPEDQLFEKYVADDIAYGPLQYGLPKKEVIQRVKHAMDFVGLPFETMRNRPIYALSGGQKRKVALAGLLALDPQVIVLDEPTAGLDPTSRQELLYKIKRLSRDEGRTIIFVTHSMEEVALLADRVYVLADGSNVADGTTREIFANRELIHRYRIGTPQSVELVHTLIANGYDMNSSTFGVEETVAEVRKLLHQEVG</sequence>
<organism evidence="10 11">
    <name type="scientific">Paenibacillus alvei</name>
    <name type="common">Bacillus alvei</name>
    <dbReference type="NCBI Taxonomy" id="44250"/>
    <lineage>
        <taxon>Bacteria</taxon>
        <taxon>Bacillati</taxon>
        <taxon>Bacillota</taxon>
        <taxon>Bacilli</taxon>
        <taxon>Bacillales</taxon>
        <taxon>Paenibacillaceae</taxon>
        <taxon>Paenibacillus</taxon>
    </lineage>
</organism>
<dbReference type="SUPFAM" id="SSF52540">
    <property type="entry name" value="P-loop containing nucleoside triphosphate hydrolases"/>
    <property type="match status" value="1"/>
</dbReference>
<dbReference type="InterPro" id="IPR003439">
    <property type="entry name" value="ABC_transporter-like_ATP-bd"/>
</dbReference>
<keyword evidence="2 8" id="KW-0813">Transport</keyword>
<dbReference type="GO" id="GO:0015087">
    <property type="term" value="F:cobalt ion transmembrane transporter activity"/>
    <property type="evidence" value="ECO:0007669"/>
    <property type="project" value="UniProtKB-ARBA"/>
</dbReference>
<dbReference type="PANTHER" id="PTHR43553:SF27">
    <property type="entry name" value="ENERGY-COUPLING FACTOR TRANSPORTER ATP-BINDING PROTEIN ECFA2"/>
    <property type="match status" value="1"/>
</dbReference>
<evidence type="ECO:0000256" key="5">
    <source>
        <dbReference type="ARBA" id="ARBA00022840"/>
    </source>
</evidence>
<dbReference type="GO" id="GO:0016887">
    <property type="term" value="F:ATP hydrolysis activity"/>
    <property type="evidence" value="ECO:0007669"/>
    <property type="project" value="InterPro"/>
</dbReference>
<comment type="similarity">
    <text evidence="8">Belongs to the ABC transporter superfamily. Energy-coupling factor EcfA family.</text>
</comment>
<evidence type="ECO:0000313" key="10">
    <source>
        <dbReference type="EMBL" id="SYX85085.1"/>
    </source>
</evidence>
<dbReference type="PROSITE" id="PS50893">
    <property type="entry name" value="ABC_TRANSPORTER_2"/>
    <property type="match status" value="1"/>
</dbReference>
<dbReference type="GO" id="GO:0042626">
    <property type="term" value="F:ATPase-coupled transmembrane transporter activity"/>
    <property type="evidence" value="ECO:0007669"/>
    <property type="project" value="TreeGrafter"/>
</dbReference>
<keyword evidence="3 8" id="KW-1003">Cell membrane</keyword>
<keyword evidence="6" id="KW-1278">Translocase</keyword>
<comment type="function">
    <text evidence="8">ATP-binding (A) component of a common energy-coupling factor (ECF) ABC-transporter complex.</text>
</comment>
<dbReference type="CDD" id="cd03225">
    <property type="entry name" value="ABC_cobalt_CbiO_domain1"/>
    <property type="match status" value="1"/>
</dbReference>
<dbReference type="InterPro" id="IPR030946">
    <property type="entry name" value="EcfA2"/>
</dbReference>
<protein>
    <recommendedName>
        <fullName evidence="8">Energy-coupling factor transporter ATP-binding protein EcfA2</fullName>
        <ecNumber evidence="8">7.-.-.-</ecNumber>
    </recommendedName>
</protein>
<dbReference type="PROSITE" id="PS00211">
    <property type="entry name" value="ABC_TRANSPORTER_1"/>
    <property type="match status" value="1"/>
</dbReference>
<evidence type="ECO:0000313" key="11">
    <source>
        <dbReference type="Proteomes" id="UP000304148"/>
    </source>
</evidence>
<evidence type="ECO:0000256" key="6">
    <source>
        <dbReference type="ARBA" id="ARBA00022967"/>
    </source>
</evidence>
<dbReference type="GO" id="GO:0005524">
    <property type="term" value="F:ATP binding"/>
    <property type="evidence" value="ECO:0007669"/>
    <property type="project" value="UniProtKB-UniRule"/>
</dbReference>
<dbReference type="EMBL" id="LS992241">
    <property type="protein sequence ID" value="SYX85085.1"/>
    <property type="molecule type" value="Genomic_DNA"/>
</dbReference>
<dbReference type="InterPro" id="IPR027417">
    <property type="entry name" value="P-loop_NTPase"/>
</dbReference>
<dbReference type="EC" id="7.-.-.-" evidence="8"/>
<gene>
    <name evidence="10" type="primary">ecfAB</name>
    <name evidence="10" type="ORF">PBLR_13507</name>
</gene>
<dbReference type="InterPro" id="IPR017871">
    <property type="entry name" value="ABC_transporter-like_CS"/>
</dbReference>
<dbReference type="RefSeq" id="WP_332018486.1">
    <property type="nucleotide sequence ID" value="NZ_LS992241.1"/>
</dbReference>
<reference evidence="11" key="1">
    <citation type="submission" date="2018-08" db="EMBL/GenBank/DDBJ databases">
        <authorList>
            <person name="Chevrot R."/>
        </authorList>
    </citation>
    <scope>NUCLEOTIDE SEQUENCE [LARGE SCALE GENOMIC DNA]</scope>
</reference>
<comment type="subcellular location">
    <subcellularLocation>
        <location evidence="1 8">Cell membrane</location>
        <topology evidence="1 8">Peripheral membrane protein</topology>
    </subcellularLocation>
</comment>
<dbReference type="FunFam" id="3.40.50.300:FF:000224">
    <property type="entry name" value="Energy-coupling factor transporter ATP-binding protein EcfA"/>
    <property type="match status" value="1"/>
</dbReference>
<feature type="domain" description="ABC transporter" evidence="9">
    <location>
        <begin position="8"/>
        <end position="250"/>
    </location>
</feature>
<dbReference type="Gene3D" id="3.40.50.300">
    <property type="entry name" value="P-loop containing nucleotide triphosphate hydrolases"/>
    <property type="match status" value="1"/>
</dbReference>
<proteinExistence type="inferred from homology"/>
<dbReference type="Pfam" id="PF00005">
    <property type="entry name" value="ABC_tran"/>
    <property type="match status" value="1"/>
</dbReference>
<dbReference type="InterPro" id="IPR050095">
    <property type="entry name" value="ECF_ABC_transporter_ATP-bd"/>
</dbReference>
<comment type="subunit">
    <text evidence="8">Forms a stable energy-coupling factor (ECF) transporter complex composed of 2 membrane-embedded substrate-binding proteins (S component), 2 ATP-binding proteins (A component) and 2 transmembrane proteins (T component).</text>
</comment>
<accession>A0A383RDA2</accession>
<dbReference type="InterPro" id="IPR003593">
    <property type="entry name" value="AAA+_ATPase"/>
</dbReference>
<evidence type="ECO:0000256" key="8">
    <source>
        <dbReference type="RuleBase" id="RU365104"/>
    </source>
</evidence>
<keyword evidence="4 8" id="KW-0547">Nucleotide-binding</keyword>
<name>A0A383RDA2_PAEAL</name>
<evidence type="ECO:0000259" key="9">
    <source>
        <dbReference type="PROSITE" id="PS50893"/>
    </source>
</evidence>
<dbReference type="PANTHER" id="PTHR43553">
    <property type="entry name" value="HEAVY METAL TRANSPORTER"/>
    <property type="match status" value="1"/>
</dbReference>
<dbReference type="NCBIfam" id="TIGR04521">
    <property type="entry name" value="ECF_ATPase_2"/>
    <property type="match status" value="1"/>
</dbReference>
<evidence type="ECO:0000256" key="3">
    <source>
        <dbReference type="ARBA" id="ARBA00022475"/>
    </source>
</evidence>
<dbReference type="InterPro" id="IPR015856">
    <property type="entry name" value="ABC_transpr_CbiO/EcfA_su"/>
</dbReference>
<evidence type="ECO:0000256" key="7">
    <source>
        <dbReference type="ARBA" id="ARBA00023136"/>
    </source>
</evidence>
<dbReference type="Proteomes" id="UP000304148">
    <property type="component" value="Chromosome"/>
</dbReference>
<dbReference type="AlphaFoldDB" id="A0A383RDA2"/>